<dbReference type="AlphaFoldDB" id="A0A7N2MWX3"/>
<reference evidence="10 11" key="1">
    <citation type="journal article" date="2016" name="G3 (Bethesda)">
        <title>First Draft Assembly and Annotation of the Genome of a California Endemic Oak Quercus lobata Nee (Fagaceae).</title>
        <authorList>
            <person name="Sork V.L."/>
            <person name="Fitz-Gibbon S.T."/>
            <person name="Puiu D."/>
            <person name="Crepeau M."/>
            <person name="Gugger P.F."/>
            <person name="Sherman R."/>
            <person name="Stevens K."/>
            <person name="Langley C.H."/>
            <person name="Pellegrini M."/>
            <person name="Salzberg S.L."/>
        </authorList>
    </citation>
    <scope>NUCLEOTIDE SEQUENCE [LARGE SCALE GENOMIC DNA]</scope>
    <source>
        <strain evidence="10 11">cv. SW786</strain>
    </source>
</reference>
<evidence type="ECO:0000256" key="3">
    <source>
        <dbReference type="ARBA" id="ARBA00022448"/>
    </source>
</evidence>
<dbReference type="OMA" id="SCHSHGE"/>
<comment type="caution">
    <text evidence="8">Lacks conserved residue(s) required for the propagation of feature annotation.</text>
</comment>
<sequence>MAISLFKLISIFMIIPQALSESNQCNIESKSCNDKAIRALPLKNIAIVSILVTSFVAMLFAIVTLMVDSMATSIYSRNYCNAGFITADKGSSGSSVNEGEQVIAVASTGHLHSHHQVVIKAGISTGGSQLLRYRVVAMVLELGIVVHSVVIGLSLGASNNTCTIKGLVAALCFHQMFEGMSLGGCILQAEYKLLKKAIMVFFFSVTTPFGVALGIALSKTYIENSTSALITVGLLDASSAGLLIYMALVDLLSADFMAPKLQASIKLQIKCFVAVLLGSGGMSLMAKWA</sequence>
<dbReference type="NCBIfam" id="TIGR00820">
    <property type="entry name" value="zip"/>
    <property type="match status" value="1"/>
</dbReference>
<accession>A0A7N2MWX3</accession>
<feature type="transmembrane region" description="Helical" evidence="8">
    <location>
        <begin position="199"/>
        <end position="222"/>
    </location>
</feature>
<keyword evidence="7 8" id="KW-0472">Membrane</keyword>
<feature type="transmembrane region" description="Helical" evidence="8">
    <location>
        <begin position="135"/>
        <end position="155"/>
    </location>
</feature>
<feature type="chain" id="PRO_5029500835" description="Zinc transporter 10" evidence="9">
    <location>
        <begin position="21"/>
        <end position="289"/>
    </location>
</feature>
<dbReference type="PANTHER" id="PTHR11040:SF48">
    <property type="entry name" value="ZINC TRANSPORTER 10-RELATED"/>
    <property type="match status" value="1"/>
</dbReference>
<dbReference type="EnsemblPlants" id="QL11p018202:mrna">
    <property type="protein sequence ID" value="QL11p018202:mrna"/>
    <property type="gene ID" value="QL11p018202"/>
</dbReference>
<keyword evidence="3 8" id="KW-0813">Transport</keyword>
<evidence type="ECO:0000256" key="2">
    <source>
        <dbReference type="ARBA" id="ARBA00006939"/>
    </source>
</evidence>
<dbReference type="Gramene" id="QL11p018202:mrna">
    <property type="protein sequence ID" value="QL11p018202:mrna"/>
    <property type="gene ID" value="QL11p018202"/>
</dbReference>
<dbReference type="EMBL" id="LRBV02000011">
    <property type="status" value="NOT_ANNOTATED_CDS"/>
    <property type="molecule type" value="Genomic_DNA"/>
</dbReference>
<evidence type="ECO:0000313" key="10">
    <source>
        <dbReference type="EnsemblPlants" id="QL11p018202:mrna"/>
    </source>
</evidence>
<keyword evidence="5 8" id="KW-1133">Transmembrane helix</keyword>
<evidence type="ECO:0000256" key="5">
    <source>
        <dbReference type="ARBA" id="ARBA00022989"/>
    </source>
</evidence>
<evidence type="ECO:0000256" key="4">
    <source>
        <dbReference type="ARBA" id="ARBA00022692"/>
    </source>
</evidence>
<protein>
    <recommendedName>
        <fullName evidence="12">Zinc transporter 10</fullName>
    </recommendedName>
</protein>
<dbReference type="GO" id="GO:0005886">
    <property type="term" value="C:plasma membrane"/>
    <property type="evidence" value="ECO:0007669"/>
    <property type="project" value="TreeGrafter"/>
</dbReference>
<dbReference type="PANTHER" id="PTHR11040">
    <property type="entry name" value="ZINC/IRON TRANSPORTER"/>
    <property type="match status" value="1"/>
</dbReference>
<feature type="signal peptide" evidence="9">
    <location>
        <begin position="1"/>
        <end position="20"/>
    </location>
</feature>
<dbReference type="InParanoid" id="A0A7N2MWX3"/>
<evidence type="ECO:0000313" key="11">
    <source>
        <dbReference type="Proteomes" id="UP000594261"/>
    </source>
</evidence>
<evidence type="ECO:0000256" key="8">
    <source>
        <dbReference type="RuleBase" id="RU362088"/>
    </source>
</evidence>
<dbReference type="InterPro" id="IPR003689">
    <property type="entry name" value="ZIP"/>
</dbReference>
<feature type="transmembrane region" description="Helical" evidence="8">
    <location>
        <begin position="44"/>
        <end position="67"/>
    </location>
</feature>
<feature type="transmembrane region" description="Helical" evidence="8">
    <location>
        <begin position="269"/>
        <end position="288"/>
    </location>
</feature>
<evidence type="ECO:0000256" key="1">
    <source>
        <dbReference type="ARBA" id="ARBA00004141"/>
    </source>
</evidence>
<name>A0A7N2MWX3_QUELO</name>
<organism evidence="10 11">
    <name type="scientific">Quercus lobata</name>
    <name type="common">Valley oak</name>
    <dbReference type="NCBI Taxonomy" id="97700"/>
    <lineage>
        <taxon>Eukaryota</taxon>
        <taxon>Viridiplantae</taxon>
        <taxon>Streptophyta</taxon>
        <taxon>Embryophyta</taxon>
        <taxon>Tracheophyta</taxon>
        <taxon>Spermatophyta</taxon>
        <taxon>Magnoliopsida</taxon>
        <taxon>eudicotyledons</taxon>
        <taxon>Gunneridae</taxon>
        <taxon>Pentapetalae</taxon>
        <taxon>rosids</taxon>
        <taxon>fabids</taxon>
        <taxon>Fagales</taxon>
        <taxon>Fagaceae</taxon>
        <taxon>Quercus</taxon>
    </lineage>
</organism>
<keyword evidence="6 8" id="KW-0406">Ion transport</keyword>
<dbReference type="InterPro" id="IPR004698">
    <property type="entry name" value="Zn/Fe_permease_fun/pln"/>
</dbReference>
<comment type="similarity">
    <text evidence="2 8">Belongs to the ZIP transporter (TC 2.A.5) family.</text>
</comment>
<reference evidence="10" key="2">
    <citation type="submission" date="2021-01" db="UniProtKB">
        <authorList>
            <consortium name="EnsemblPlants"/>
        </authorList>
    </citation>
    <scope>IDENTIFICATION</scope>
</reference>
<dbReference type="Proteomes" id="UP000594261">
    <property type="component" value="Chromosome 11"/>
</dbReference>
<evidence type="ECO:0000256" key="7">
    <source>
        <dbReference type="ARBA" id="ARBA00023136"/>
    </source>
</evidence>
<evidence type="ECO:0000256" key="9">
    <source>
        <dbReference type="SAM" id="SignalP"/>
    </source>
</evidence>
<keyword evidence="11" id="KW-1185">Reference proteome</keyword>
<keyword evidence="9" id="KW-0732">Signal</keyword>
<dbReference type="Pfam" id="PF02535">
    <property type="entry name" value="Zip"/>
    <property type="match status" value="1"/>
</dbReference>
<keyword evidence="4 8" id="KW-0812">Transmembrane</keyword>
<feature type="transmembrane region" description="Helical" evidence="8">
    <location>
        <begin position="228"/>
        <end position="248"/>
    </location>
</feature>
<dbReference type="GO" id="GO:0005385">
    <property type="term" value="F:zinc ion transmembrane transporter activity"/>
    <property type="evidence" value="ECO:0007669"/>
    <property type="project" value="InterPro"/>
</dbReference>
<comment type="subcellular location">
    <subcellularLocation>
        <location evidence="1 8">Membrane</location>
        <topology evidence="1 8">Multi-pass membrane protein</topology>
    </subcellularLocation>
</comment>
<proteinExistence type="inferred from homology"/>
<evidence type="ECO:0000256" key="6">
    <source>
        <dbReference type="ARBA" id="ARBA00023065"/>
    </source>
</evidence>
<evidence type="ECO:0008006" key="12">
    <source>
        <dbReference type="Google" id="ProtNLM"/>
    </source>
</evidence>